<proteinExistence type="predicted"/>
<organism evidence="3 4">
    <name type="scientific">Orchesella dallaii</name>
    <dbReference type="NCBI Taxonomy" id="48710"/>
    <lineage>
        <taxon>Eukaryota</taxon>
        <taxon>Metazoa</taxon>
        <taxon>Ecdysozoa</taxon>
        <taxon>Arthropoda</taxon>
        <taxon>Hexapoda</taxon>
        <taxon>Collembola</taxon>
        <taxon>Entomobryomorpha</taxon>
        <taxon>Entomobryoidea</taxon>
        <taxon>Orchesellidae</taxon>
        <taxon>Orchesellinae</taxon>
        <taxon>Orchesella</taxon>
    </lineage>
</organism>
<evidence type="ECO:0000313" key="3">
    <source>
        <dbReference type="EMBL" id="CAL8128729.1"/>
    </source>
</evidence>
<dbReference type="EMBL" id="CAXLJM020000075">
    <property type="protein sequence ID" value="CAL8128729.1"/>
    <property type="molecule type" value="Genomic_DNA"/>
</dbReference>
<evidence type="ECO:0000256" key="1">
    <source>
        <dbReference type="SAM" id="Phobius"/>
    </source>
</evidence>
<dbReference type="Pfam" id="PF06974">
    <property type="entry name" value="WS_DGAT_C"/>
    <property type="match status" value="1"/>
</dbReference>
<evidence type="ECO:0000313" key="4">
    <source>
        <dbReference type="Proteomes" id="UP001642540"/>
    </source>
</evidence>
<keyword evidence="1" id="KW-1133">Transmembrane helix</keyword>
<feature type="domain" description="O-acyltransferase WSD1 C-terminal" evidence="2">
    <location>
        <begin position="363"/>
        <end position="464"/>
    </location>
</feature>
<feature type="transmembrane region" description="Helical" evidence="1">
    <location>
        <begin position="7"/>
        <end position="30"/>
    </location>
</feature>
<protein>
    <recommendedName>
        <fullName evidence="2">O-acyltransferase WSD1 C-terminal domain-containing protein</fullName>
    </recommendedName>
</protein>
<reference evidence="3 4" key="1">
    <citation type="submission" date="2024-08" db="EMBL/GenBank/DDBJ databases">
        <authorList>
            <person name="Cucini C."/>
            <person name="Frati F."/>
        </authorList>
    </citation>
    <scope>NUCLEOTIDE SEQUENCE [LARGE SCALE GENOMIC DNA]</scope>
</reference>
<dbReference type="InterPro" id="IPR045034">
    <property type="entry name" value="O-acyltransferase_WSD1-like"/>
</dbReference>
<name>A0ABP1RI69_9HEXA</name>
<dbReference type="PANTHER" id="PTHR31650">
    <property type="entry name" value="O-ACYLTRANSFERASE (WSD1-LIKE) FAMILY PROTEIN"/>
    <property type="match status" value="1"/>
</dbReference>
<keyword evidence="1" id="KW-0472">Membrane</keyword>
<dbReference type="InterPro" id="IPR009721">
    <property type="entry name" value="O-acyltransferase_WSD1_C"/>
</dbReference>
<accession>A0ABP1RI69</accession>
<gene>
    <name evidence="3" type="ORF">ODALV1_LOCUS22497</name>
</gene>
<comment type="caution">
    <text evidence="3">The sequence shown here is derived from an EMBL/GenBank/DDBJ whole genome shotgun (WGS) entry which is preliminary data.</text>
</comment>
<dbReference type="Proteomes" id="UP001642540">
    <property type="component" value="Unassembled WGS sequence"/>
</dbReference>
<dbReference type="PANTHER" id="PTHR31650:SF1">
    <property type="entry name" value="WAX ESTER SYNTHASE_DIACYLGLYCEROL ACYLTRANSFERASE 4-RELATED"/>
    <property type="match status" value="1"/>
</dbReference>
<keyword evidence="4" id="KW-1185">Reference proteome</keyword>
<evidence type="ECO:0000259" key="2">
    <source>
        <dbReference type="Pfam" id="PF06974"/>
    </source>
</evidence>
<keyword evidence="1" id="KW-0812">Transmembrane</keyword>
<sequence>MPGLTKPVIILFCGFVTILQIILWLPSYIYRCLVLQLVKILRPDLGPILDPIATLIDENYSENKANCSIICVLKIGGDLTLQQARNIFSTNVMQAKILTAKGNFVLRYPELAQCQVRYMGYTFWKQEIGFQIKNHVWEEQNLKAERISEIHEKMLNKTYTEEKSPWELIIIRNYCEPDDKQKPESQTLLILRIHHSMADGKSVVKLLVEGLGKKKLNAATAVNTEDRSFWQQVQFNFCLPYSLIKINQLFLENQMITQKHPWSVKDIHNDQSVINTALSKKISKNQIKLIAKRNKVRMSSVFLLIITDTIRKFHEEKGTPCHDSLPVYCLLPKENHPDVLKNHLYIGVPKLPVEEPCSKIRLQKCDDLYSNLRNSSLPQATEVLACLVSSWVSGMRSRLTPVRAVSTVVSNVAGEEVGFNVGSHPCLDFTMTVGFRRSSIGVQFFVLSYKDSLQFSVSTKGSVMDGSATKKLADLIGKECDRLVNADSVPSL</sequence>